<reference evidence="1" key="1">
    <citation type="journal article" date="2015" name="Nature">
        <title>Complex archaea that bridge the gap between prokaryotes and eukaryotes.</title>
        <authorList>
            <person name="Spang A."/>
            <person name="Saw J.H."/>
            <person name="Jorgensen S.L."/>
            <person name="Zaremba-Niedzwiedzka K."/>
            <person name="Martijn J."/>
            <person name="Lind A.E."/>
            <person name="van Eijk R."/>
            <person name="Schleper C."/>
            <person name="Guy L."/>
            <person name="Ettema T.J."/>
        </authorList>
    </citation>
    <scope>NUCLEOTIDE SEQUENCE</scope>
</reference>
<evidence type="ECO:0000313" key="1">
    <source>
        <dbReference type="EMBL" id="KKK70137.1"/>
    </source>
</evidence>
<gene>
    <name evidence="1" type="ORF">LCGC14_2926980</name>
</gene>
<comment type="caution">
    <text evidence="1">The sequence shown here is derived from an EMBL/GenBank/DDBJ whole genome shotgun (WGS) entry which is preliminary data.</text>
</comment>
<sequence length="53" mass="5868">MAKTKSMTTAEMKIEVDRLFEDGDRKAAKALSLICKKRLVEEAAVKRVAALSD</sequence>
<protein>
    <submittedName>
        <fullName evidence="1">Uncharacterized protein</fullName>
    </submittedName>
</protein>
<proteinExistence type="predicted"/>
<organism evidence="1">
    <name type="scientific">marine sediment metagenome</name>
    <dbReference type="NCBI Taxonomy" id="412755"/>
    <lineage>
        <taxon>unclassified sequences</taxon>
        <taxon>metagenomes</taxon>
        <taxon>ecological metagenomes</taxon>
    </lineage>
</organism>
<name>A0A0F8XM40_9ZZZZ</name>
<dbReference type="EMBL" id="LAZR01058321">
    <property type="protein sequence ID" value="KKK70137.1"/>
    <property type="molecule type" value="Genomic_DNA"/>
</dbReference>
<dbReference type="AlphaFoldDB" id="A0A0F8XM40"/>
<feature type="non-terminal residue" evidence="1">
    <location>
        <position position="53"/>
    </location>
</feature>
<accession>A0A0F8XM40</accession>